<feature type="region of interest" description="Disordered" evidence="1">
    <location>
        <begin position="120"/>
        <end position="148"/>
    </location>
</feature>
<sequence length="366" mass="37494">MLMQQELSNPFVRRQQTALQGGCPDGGQWYACDAATSTGFVGCCTANACTSVGCAAGNLRNATLGTIPHGSTSDQACPFGGRFFTCVSPPAGANFWGCCKSVPCGNGCPTDDLAPAALAQTSNNPFAPSTSGTNPGSGDDDDSSTPTGAIVGGVVGGVLGLALIGVLIWWIRRKKQSDKKDAPAVPMAYNPHSQQADPGSNVPLTYPEVVDHYAAGTSPQPTKQNFPPSAFTSPPLPQYSDRRASHELGGGGGYDNGSYISPMSSPGFVAGSRPMSYELHGTGSPSLPQKGMSMHSSHTPSIMSAAVSELPADDMRYSQVSSTMRYSGQPPASPPPPPPPAQTGHDSSGAGLGLSVPGQSGERTEN</sequence>
<protein>
    <submittedName>
        <fullName evidence="3">Uncharacterized protein</fullName>
    </submittedName>
</protein>
<dbReference type="EMBL" id="JAVHJL010000004">
    <property type="protein sequence ID" value="KAK6505354.1"/>
    <property type="molecule type" value="Genomic_DNA"/>
</dbReference>
<dbReference type="AlphaFoldDB" id="A0AAV9WAX0"/>
<keyword evidence="4" id="KW-1185">Reference proteome</keyword>
<evidence type="ECO:0000313" key="4">
    <source>
        <dbReference type="Proteomes" id="UP001370758"/>
    </source>
</evidence>
<feature type="compositionally biased region" description="Pro residues" evidence="1">
    <location>
        <begin position="331"/>
        <end position="341"/>
    </location>
</feature>
<proteinExistence type="predicted"/>
<name>A0AAV9WAX0_9PEZI</name>
<feature type="compositionally biased region" description="Polar residues" evidence="1">
    <location>
        <begin position="217"/>
        <end position="232"/>
    </location>
</feature>
<keyword evidence="2" id="KW-0812">Transmembrane</keyword>
<comment type="caution">
    <text evidence="3">The sequence shown here is derived from an EMBL/GenBank/DDBJ whole genome shotgun (WGS) entry which is preliminary data.</text>
</comment>
<feature type="compositionally biased region" description="Low complexity" evidence="1">
    <location>
        <begin position="128"/>
        <end position="137"/>
    </location>
</feature>
<feature type="region of interest" description="Disordered" evidence="1">
    <location>
        <begin position="271"/>
        <end position="300"/>
    </location>
</feature>
<reference evidence="3 4" key="1">
    <citation type="submission" date="2023-08" db="EMBL/GenBank/DDBJ databases">
        <authorList>
            <person name="Palmer J.M."/>
        </authorList>
    </citation>
    <scope>NUCLEOTIDE SEQUENCE [LARGE SCALE GENOMIC DNA]</scope>
    <source>
        <strain evidence="3 4">TWF481</strain>
    </source>
</reference>
<keyword evidence="2" id="KW-1133">Transmembrane helix</keyword>
<keyword evidence="2" id="KW-0472">Membrane</keyword>
<evidence type="ECO:0000256" key="1">
    <source>
        <dbReference type="SAM" id="MobiDB-lite"/>
    </source>
</evidence>
<feature type="region of interest" description="Disordered" evidence="1">
    <location>
        <begin position="316"/>
        <end position="366"/>
    </location>
</feature>
<feature type="region of interest" description="Disordered" evidence="1">
    <location>
        <begin position="214"/>
        <end position="255"/>
    </location>
</feature>
<dbReference type="Proteomes" id="UP001370758">
    <property type="component" value="Unassembled WGS sequence"/>
</dbReference>
<gene>
    <name evidence="3" type="ORF">TWF481_007259</name>
</gene>
<evidence type="ECO:0000256" key="2">
    <source>
        <dbReference type="SAM" id="Phobius"/>
    </source>
</evidence>
<feature type="transmembrane region" description="Helical" evidence="2">
    <location>
        <begin position="149"/>
        <end position="171"/>
    </location>
</feature>
<organism evidence="3 4">
    <name type="scientific">Arthrobotrys musiformis</name>
    <dbReference type="NCBI Taxonomy" id="47236"/>
    <lineage>
        <taxon>Eukaryota</taxon>
        <taxon>Fungi</taxon>
        <taxon>Dikarya</taxon>
        <taxon>Ascomycota</taxon>
        <taxon>Pezizomycotina</taxon>
        <taxon>Orbiliomycetes</taxon>
        <taxon>Orbiliales</taxon>
        <taxon>Orbiliaceae</taxon>
        <taxon>Arthrobotrys</taxon>
    </lineage>
</organism>
<evidence type="ECO:0000313" key="3">
    <source>
        <dbReference type="EMBL" id="KAK6505354.1"/>
    </source>
</evidence>
<accession>A0AAV9WAX0</accession>